<keyword evidence="3" id="KW-0804">Transcription</keyword>
<dbReference type="CDD" id="cd00067">
    <property type="entry name" value="GAL4"/>
    <property type="match status" value="1"/>
</dbReference>
<dbReference type="EMBL" id="CAJVNV010000089">
    <property type="protein sequence ID" value="CAG8033276.1"/>
    <property type="molecule type" value="Genomic_DNA"/>
</dbReference>
<comment type="caution">
    <text evidence="6">The sequence shown here is derived from an EMBL/GenBank/DDBJ whole genome shotgun (WGS) entry which is preliminary data.</text>
</comment>
<dbReference type="GO" id="GO:0003677">
    <property type="term" value="F:DNA binding"/>
    <property type="evidence" value="ECO:0007669"/>
    <property type="project" value="UniProtKB-KW"/>
</dbReference>
<evidence type="ECO:0000259" key="5">
    <source>
        <dbReference type="Pfam" id="PF00172"/>
    </source>
</evidence>
<sequence>MEFDLSNAKPIKARRTHRKSRLGCANCKKRHIKHIFNLLYSRFLPTPIITMLGILRDIFCFRQRYIELPEADSVQCDEKRPACSNCSSHRIECGYHDTAEPARSQTPPATERPCRSRYRHYRYAAAGLKHSFKLSKIQPPQYTQSTGIQSSQSSGLTSTISLADLQLLHHYTIDTYQTMTTSPDLQTVWQKTLVQWGIEFPYILHLILALSALHLAHEQPDLQEQYIQQADDHFSFGVRSVTSVFSELNADNCQRVYMSAVMICFIYFGRGPRPGEYLIFSDSGPAEWLVLMRGVRLIVMSHRAKVFSGVLELRSNDQSRDLTAEMRDELHEHTIHTEVVKQLVERDVTDDEIRGRHLTVIEDLFEIMREVYERRSAGSSGVDLMDLVMGWFYRLSEETIGSLEQKEPHILVILAHWAVLLKYMDSAWFMDGWAEHMLSGISMYLHEDFRPCIEWPLKKVYQTQIE</sequence>
<dbReference type="PANTHER" id="PTHR47657:SF13">
    <property type="entry name" value="ZN(2)-C6 FUNGAL-TYPE DOMAIN-CONTAINING PROTEIN-RELATED"/>
    <property type="match status" value="1"/>
</dbReference>
<dbReference type="Pfam" id="PF00172">
    <property type="entry name" value="Zn_clus"/>
    <property type="match status" value="1"/>
</dbReference>
<protein>
    <recommendedName>
        <fullName evidence="5">Zn(2)-C6 fungal-type domain-containing protein</fullName>
    </recommendedName>
</protein>
<dbReference type="InterPro" id="IPR036864">
    <property type="entry name" value="Zn2-C6_fun-type_DNA-bd_sf"/>
</dbReference>
<dbReference type="InterPro" id="IPR001138">
    <property type="entry name" value="Zn2Cys6_DnaBD"/>
</dbReference>
<dbReference type="InterPro" id="IPR052400">
    <property type="entry name" value="Zn2-C6_fungal_TF"/>
</dbReference>
<dbReference type="InterPro" id="IPR021858">
    <property type="entry name" value="Fun_TF"/>
</dbReference>
<dbReference type="AlphaFoldDB" id="A0A9W4HJ98"/>
<gene>
    <name evidence="6" type="ORF">PNAL_LOCUS2791</name>
</gene>
<dbReference type="PANTHER" id="PTHR47657">
    <property type="entry name" value="STEROL REGULATORY ELEMENT-BINDING PROTEIN ECM22"/>
    <property type="match status" value="1"/>
</dbReference>
<proteinExistence type="predicted"/>
<dbReference type="Gene3D" id="4.10.240.10">
    <property type="entry name" value="Zn(2)-C6 fungal-type DNA-binding domain"/>
    <property type="match status" value="1"/>
</dbReference>
<dbReference type="SUPFAM" id="SSF57701">
    <property type="entry name" value="Zn2/Cys6 DNA-binding domain"/>
    <property type="match status" value="1"/>
</dbReference>
<keyword evidence="1" id="KW-0805">Transcription regulation</keyword>
<evidence type="ECO:0000256" key="4">
    <source>
        <dbReference type="ARBA" id="ARBA00023242"/>
    </source>
</evidence>
<accession>A0A9W4HJ98</accession>
<name>A0A9W4HJ98_PENNA</name>
<evidence type="ECO:0000313" key="7">
    <source>
        <dbReference type="Proteomes" id="UP001153461"/>
    </source>
</evidence>
<keyword evidence="4" id="KW-0539">Nucleus</keyword>
<keyword evidence="2" id="KW-0238">DNA-binding</keyword>
<dbReference type="GO" id="GO:0008270">
    <property type="term" value="F:zinc ion binding"/>
    <property type="evidence" value="ECO:0007669"/>
    <property type="project" value="InterPro"/>
</dbReference>
<feature type="domain" description="Zn(2)-C6 fungal-type" evidence="5">
    <location>
        <begin position="74"/>
        <end position="97"/>
    </location>
</feature>
<evidence type="ECO:0000313" key="6">
    <source>
        <dbReference type="EMBL" id="CAG8033276.1"/>
    </source>
</evidence>
<dbReference type="Pfam" id="PF11951">
    <property type="entry name" value="Fungal_trans_2"/>
    <property type="match status" value="1"/>
</dbReference>
<dbReference type="OrthoDB" id="2962993at2759"/>
<evidence type="ECO:0000256" key="3">
    <source>
        <dbReference type="ARBA" id="ARBA00023163"/>
    </source>
</evidence>
<organism evidence="6 7">
    <name type="scientific">Penicillium nalgiovense</name>
    <dbReference type="NCBI Taxonomy" id="60175"/>
    <lineage>
        <taxon>Eukaryota</taxon>
        <taxon>Fungi</taxon>
        <taxon>Dikarya</taxon>
        <taxon>Ascomycota</taxon>
        <taxon>Pezizomycotina</taxon>
        <taxon>Eurotiomycetes</taxon>
        <taxon>Eurotiomycetidae</taxon>
        <taxon>Eurotiales</taxon>
        <taxon>Aspergillaceae</taxon>
        <taxon>Penicillium</taxon>
    </lineage>
</organism>
<reference evidence="6" key="1">
    <citation type="submission" date="2021-07" db="EMBL/GenBank/DDBJ databases">
        <authorList>
            <person name="Branca A.L. A."/>
        </authorList>
    </citation>
    <scope>NUCLEOTIDE SEQUENCE</scope>
</reference>
<dbReference type="Proteomes" id="UP001153461">
    <property type="component" value="Unassembled WGS sequence"/>
</dbReference>
<evidence type="ECO:0000256" key="2">
    <source>
        <dbReference type="ARBA" id="ARBA00023125"/>
    </source>
</evidence>
<dbReference type="GO" id="GO:0000981">
    <property type="term" value="F:DNA-binding transcription factor activity, RNA polymerase II-specific"/>
    <property type="evidence" value="ECO:0007669"/>
    <property type="project" value="InterPro"/>
</dbReference>
<evidence type="ECO:0000256" key="1">
    <source>
        <dbReference type="ARBA" id="ARBA00023015"/>
    </source>
</evidence>